<evidence type="ECO:0000313" key="1">
    <source>
        <dbReference type="EMBL" id="RMZ97469.1"/>
    </source>
</evidence>
<evidence type="ECO:0000313" key="2">
    <source>
        <dbReference type="Proteomes" id="UP000276133"/>
    </source>
</evidence>
<sequence length="143" mass="17388">MRFLNFFPYLFNMEKKKKLYKRCRFVTMFYDNFTGDFITDFEIILVKFAFKTEISPLEKQNKVITICYENSHINFKFCTIKNYMNYNLNHNLDNLIKHDFKLFFYTFSICKKIQGRDVQSVIPFYEKNMTKRSQNSPDPLNSP</sequence>
<accession>A0A3M7PEN4</accession>
<reference evidence="1 2" key="1">
    <citation type="journal article" date="2018" name="Sci. Rep.">
        <title>Genomic signatures of local adaptation to the degree of environmental predictability in rotifers.</title>
        <authorList>
            <person name="Franch-Gras L."/>
            <person name="Hahn C."/>
            <person name="Garcia-Roger E.M."/>
            <person name="Carmona M.J."/>
            <person name="Serra M."/>
            <person name="Gomez A."/>
        </authorList>
    </citation>
    <scope>NUCLEOTIDE SEQUENCE [LARGE SCALE GENOMIC DNA]</scope>
    <source>
        <strain evidence="1">HYR1</strain>
    </source>
</reference>
<dbReference type="EMBL" id="REGN01011399">
    <property type="protein sequence ID" value="RMZ97469.1"/>
    <property type="molecule type" value="Genomic_DNA"/>
</dbReference>
<organism evidence="1 2">
    <name type="scientific">Brachionus plicatilis</name>
    <name type="common">Marine rotifer</name>
    <name type="synonym">Brachionus muelleri</name>
    <dbReference type="NCBI Taxonomy" id="10195"/>
    <lineage>
        <taxon>Eukaryota</taxon>
        <taxon>Metazoa</taxon>
        <taxon>Spiralia</taxon>
        <taxon>Gnathifera</taxon>
        <taxon>Rotifera</taxon>
        <taxon>Eurotatoria</taxon>
        <taxon>Monogononta</taxon>
        <taxon>Pseudotrocha</taxon>
        <taxon>Ploima</taxon>
        <taxon>Brachionidae</taxon>
        <taxon>Brachionus</taxon>
    </lineage>
</organism>
<protein>
    <submittedName>
        <fullName evidence="1">Uncharacterized protein</fullName>
    </submittedName>
</protein>
<gene>
    <name evidence="1" type="ORF">BpHYR1_019409</name>
</gene>
<dbReference type="AlphaFoldDB" id="A0A3M7PEN4"/>
<dbReference type="Proteomes" id="UP000276133">
    <property type="component" value="Unassembled WGS sequence"/>
</dbReference>
<name>A0A3M7PEN4_BRAPC</name>
<proteinExistence type="predicted"/>
<comment type="caution">
    <text evidence="1">The sequence shown here is derived from an EMBL/GenBank/DDBJ whole genome shotgun (WGS) entry which is preliminary data.</text>
</comment>
<keyword evidence="2" id="KW-1185">Reference proteome</keyword>